<gene>
    <name evidence="2" type="ORF">SCLCIDRAFT_140387</name>
</gene>
<evidence type="ECO:0000313" key="3">
    <source>
        <dbReference type="Proteomes" id="UP000053989"/>
    </source>
</evidence>
<feature type="domain" description="HAT C-terminal dimerisation" evidence="1">
    <location>
        <begin position="9"/>
        <end position="89"/>
    </location>
</feature>
<reference evidence="2 3" key="1">
    <citation type="submission" date="2014-04" db="EMBL/GenBank/DDBJ databases">
        <authorList>
            <consortium name="DOE Joint Genome Institute"/>
            <person name="Kuo A."/>
            <person name="Kohler A."/>
            <person name="Nagy L.G."/>
            <person name="Floudas D."/>
            <person name="Copeland A."/>
            <person name="Barry K.W."/>
            <person name="Cichocki N."/>
            <person name="Veneault-Fourrey C."/>
            <person name="LaButti K."/>
            <person name="Lindquist E.A."/>
            <person name="Lipzen A."/>
            <person name="Lundell T."/>
            <person name="Morin E."/>
            <person name="Murat C."/>
            <person name="Sun H."/>
            <person name="Tunlid A."/>
            <person name="Henrissat B."/>
            <person name="Grigoriev I.V."/>
            <person name="Hibbett D.S."/>
            <person name="Martin F."/>
            <person name="Nordberg H.P."/>
            <person name="Cantor M.N."/>
            <person name="Hua S.X."/>
        </authorList>
    </citation>
    <scope>NUCLEOTIDE SEQUENCE [LARGE SCALE GENOMIC DNA]</scope>
    <source>
        <strain evidence="2 3">Foug A</strain>
    </source>
</reference>
<dbReference type="PANTHER" id="PTHR47611:SF1">
    <property type="entry name" value="CCHC-TYPE DOMAIN-CONTAINING PROTEIN"/>
    <property type="match status" value="1"/>
</dbReference>
<organism evidence="2 3">
    <name type="scientific">Scleroderma citrinum Foug A</name>
    <dbReference type="NCBI Taxonomy" id="1036808"/>
    <lineage>
        <taxon>Eukaryota</taxon>
        <taxon>Fungi</taxon>
        <taxon>Dikarya</taxon>
        <taxon>Basidiomycota</taxon>
        <taxon>Agaricomycotina</taxon>
        <taxon>Agaricomycetes</taxon>
        <taxon>Agaricomycetidae</taxon>
        <taxon>Boletales</taxon>
        <taxon>Sclerodermatineae</taxon>
        <taxon>Sclerodermataceae</taxon>
        <taxon>Scleroderma</taxon>
    </lineage>
</organism>
<dbReference type="SUPFAM" id="SSF53098">
    <property type="entry name" value="Ribonuclease H-like"/>
    <property type="match status" value="1"/>
</dbReference>
<dbReference type="GO" id="GO:0046983">
    <property type="term" value="F:protein dimerization activity"/>
    <property type="evidence" value="ECO:0007669"/>
    <property type="project" value="InterPro"/>
</dbReference>
<dbReference type="Proteomes" id="UP000053989">
    <property type="component" value="Unassembled WGS sequence"/>
</dbReference>
<keyword evidence="3" id="KW-1185">Reference proteome</keyword>
<accession>A0A0C3D9J4</accession>
<dbReference type="HOGENOM" id="CLU_009123_9_0_1"/>
<protein>
    <recommendedName>
        <fullName evidence="1">HAT C-terminal dimerisation domain-containing protein</fullName>
    </recommendedName>
</protein>
<sequence length="141" mass="15820">KNNIGWSIELRRYLEDLPTDVSKDTDIITWWSDHASVYPTLSKIAKDVCAVPASSVPCECLFSAGAEIATDRRSRLGAEAFEELQVMKHAWRNSITNLAGANSHQVEEVSIGEYEELYHLDEEWAKSDENIVVSEVVHTSP</sequence>
<dbReference type="EMBL" id="KN822200">
    <property type="protein sequence ID" value="KIM52776.1"/>
    <property type="molecule type" value="Genomic_DNA"/>
</dbReference>
<dbReference type="OrthoDB" id="3262464at2759"/>
<dbReference type="Pfam" id="PF05699">
    <property type="entry name" value="Dimer_Tnp_hAT"/>
    <property type="match status" value="1"/>
</dbReference>
<name>A0A0C3D9J4_9AGAM</name>
<dbReference type="InParanoid" id="A0A0C3D9J4"/>
<reference evidence="3" key="2">
    <citation type="submission" date="2015-01" db="EMBL/GenBank/DDBJ databases">
        <title>Evolutionary Origins and Diversification of the Mycorrhizal Mutualists.</title>
        <authorList>
            <consortium name="DOE Joint Genome Institute"/>
            <consortium name="Mycorrhizal Genomics Consortium"/>
            <person name="Kohler A."/>
            <person name="Kuo A."/>
            <person name="Nagy L.G."/>
            <person name="Floudas D."/>
            <person name="Copeland A."/>
            <person name="Barry K.W."/>
            <person name="Cichocki N."/>
            <person name="Veneault-Fourrey C."/>
            <person name="LaButti K."/>
            <person name="Lindquist E.A."/>
            <person name="Lipzen A."/>
            <person name="Lundell T."/>
            <person name="Morin E."/>
            <person name="Murat C."/>
            <person name="Riley R."/>
            <person name="Ohm R."/>
            <person name="Sun H."/>
            <person name="Tunlid A."/>
            <person name="Henrissat B."/>
            <person name="Grigoriev I.V."/>
            <person name="Hibbett D.S."/>
            <person name="Martin F."/>
        </authorList>
    </citation>
    <scope>NUCLEOTIDE SEQUENCE [LARGE SCALE GENOMIC DNA]</scope>
    <source>
        <strain evidence="3">Foug A</strain>
    </source>
</reference>
<dbReference type="InterPro" id="IPR008906">
    <property type="entry name" value="HATC_C_dom"/>
</dbReference>
<dbReference type="PANTHER" id="PTHR47611">
    <property type="entry name" value="HAT DIMERISATION DOMAIN, C-TERMINAL"/>
    <property type="match status" value="1"/>
</dbReference>
<dbReference type="AlphaFoldDB" id="A0A0C3D9J4"/>
<evidence type="ECO:0000313" key="2">
    <source>
        <dbReference type="EMBL" id="KIM52776.1"/>
    </source>
</evidence>
<feature type="non-terminal residue" evidence="2">
    <location>
        <position position="1"/>
    </location>
</feature>
<proteinExistence type="predicted"/>
<evidence type="ECO:0000259" key="1">
    <source>
        <dbReference type="Pfam" id="PF05699"/>
    </source>
</evidence>
<dbReference type="InterPro" id="IPR012337">
    <property type="entry name" value="RNaseH-like_sf"/>
</dbReference>